<feature type="compositionally biased region" description="Acidic residues" evidence="1">
    <location>
        <begin position="207"/>
        <end position="217"/>
    </location>
</feature>
<proteinExistence type="predicted"/>
<evidence type="ECO:0000313" key="3">
    <source>
        <dbReference type="Proteomes" id="UP000030689"/>
    </source>
</evidence>
<protein>
    <recommendedName>
        <fullName evidence="4">Histone chaperone domain-containing protein</fullName>
    </recommendedName>
</protein>
<accession>V4KZU3</accession>
<reference evidence="2 3" key="1">
    <citation type="journal article" date="2013" name="Front. Plant Sci.">
        <title>The Reference Genome of the Halophytic Plant Eutrema salsugineum.</title>
        <authorList>
            <person name="Yang R."/>
            <person name="Jarvis D.E."/>
            <person name="Chen H."/>
            <person name="Beilstein M.A."/>
            <person name="Grimwood J."/>
            <person name="Jenkins J."/>
            <person name="Shu S."/>
            <person name="Prochnik S."/>
            <person name="Xin M."/>
            <person name="Ma C."/>
            <person name="Schmutz J."/>
            <person name="Wing R.A."/>
            <person name="Mitchell-Olds T."/>
            <person name="Schumaker K.S."/>
            <person name="Wang X."/>
        </authorList>
    </citation>
    <scope>NUCLEOTIDE SEQUENCE [LARGE SCALE GENOMIC DNA]</scope>
</reference>
<gene>
    <name evidence="2" type="ORF">EUTSA_v10008746mg</name>
</gene>
<feature type="compositionally biased region" description="Polar residues" evidence="1">
    <location>
        <begin position="1"/>
        <end position="11"/>
    </location>
</feature>
<dbReference type="STRING" id="72664.V4KZU3"/>
<dbReference type="Gramene" id="ESQ35542">
    <property type="protein sequence ID" value="ESQ35542"/>
    <property type="gene ID" value="EUTSA_v10008746mg"/>
</dbReference>
<evidence type="ECO:0000256" key="1">
    <source>
        <dbReference type="SAM" id="MobiDB-lite"/>
    </source>
</evidence>
<dbReference type="AlphaFoldDB" id="V4KZU3"/>
<organism evidence="2 3">
    <name type="scientific">Eutrema salsugineum</name>
    <name type="common">Saltwater cress</name>
    <name type="synonym">Sisymbrium salsugineum</name>
    <dbReference type="NCBI Taxonomy" id="72664"/>
    <lineage>
        <taxon>Eukaryota</taxon>
        <taxon>Viridiplantae</taxon>
        <taxon>Streptophyta</taxon>
        <taxon>Embryophyta</taxon>
        <taxon>Tracheophyta</taxon>
        <taxon>Spermatophyta</taxon>
        <taxon>Magnoliopsida</taxon>
        <taxon>eudicotyledons</taxon>
        <taxon>Gunneridae</taxon>
        <taxon>Pentapetalae</taxon>
        <taxon>rosids</taxon>
        <taxon>malvids</taxon>
        <taxon>Brassicales</taxon>
        <taxon>Brassicaceae</taxon>
        <taxon>Eutremeae</taxon>
        <taxon>Eutrema</taxon>
    </lineage>
</organism>
<evidence type="ECO:0000313" key="2">
    <source>
        <dbReference type="EMBL" id="ESQ35542.1"/>
    </source>
</evidence>
<dbReference type="OrthoDB" id="696786at2759"/>
<name>V4KZU3_EUTSA</name>
<dbReference type="EMBL" id="KI517683">
    <property type="protein sequence ID" value="ESQ35542.1"/>
    <property type="molecule type" value="Genomic_DNA"/>
</dbReference>
<dbReference type="KEGG" id="eus:EUTSA_v10008746mg"/>
<feature type="region of interest" description="Disordered" evidence="1">
    <location>
        <begin position="1"/>
        <end position="217"/>
    </location>
</feature>
<sequence>MADVENQQESSFPVKRKPDLYCQDQDNVANKSQKLNPSSNSADSESKDGEANGSGVENLNSPTEEKIKTESSISLEKAAASVSEKDENDLGAEEEQESGEEEEDEEEDDDEEEEEEEEEDLIKASIDRKGKGISREDKGKGKLIEVEESDDSDDDEDDEDGDEYDESDLSDDPLAEVDLDNILPSRTRRRSIQPGVYISNDRGGNNEDGDSSDDSDA</sequence>
<dbReference type="PANTHER" id="PTHR36899">
    <property type="entry name" value="OS04G0395700 PROTEIN"/>
    <property type="match status" value="1"/>
</dbReference>
<dbReference type="PANTHER" id="PTHR36899:SF3">
    <property type="entry name" value="F13K23.8 PROTEIN"/>
    <property type="match status" value="1"/>
</dbReference>
<keyword evidence="3" id="KW-1185">Reference proteome</keyword>
<feature type="compositionally biased region" description="Basic and acidic residues" evidence="1">
    <location>
        <begin position="121"/>
        <end position="145"/>
    </location>
</feature>
<feature type="compositionally biased region" description="Acidic residues" evidence="1">
    <location>
        <begin position="146"/>
        <end position="179"/>
    </location>
</feature>
<dbReference type="Proteomes" id="UP000030689">
    <property type="component" value="Unassembled WGS sequence"/>
</dbReference>
<evidence type="ECO:0008006" key="4">
    <source>
        <dbReference type="Google" id="ProtNLM"/>
    </source>
</evidence>
<dbReference type="eggNOG" id="ENOG502S7QE">
    <property type="taxonomic scope" value="Eukaryota"/>
</dbReference>
<dbReference type="OMA" id="KSDLFCQ"/>
<feature type="compositionally biased region" description="Acidic residues" evidence="1">
    <location>
        <begin position="86"/>
        <end position="120"/>
    </location>
</feature>
<feature type="compositionally biased region" description="Polar residues" evidence="1">
    <location>
        <begin position="24"/>
        <end position="43"/>
    </location>
</feature>